<dbReference type="GO" id="GO:0016740">
    <property type="term" value="F:transferase activity"/>
    <property type="evidence" value="ECO:0007669"/>
    <property type="project" value="UniProtKB-KW"/>
</dbReference>
<dbReference type="PROSITE" id="PS50404">
    <property type="entry name" value="GST_NTER"/>
    <property type="match status" value="1"/>
</dbReference>
<dbReference type="Gene3D" id="1.20.1050.10">
    <property type="match status" value="1"/>
</dbReference>
<dbReference type="KEGG" id="pox:MB84_08545"/>
<sequence>MLRILGRPASINVRKVLWVAHELGIPFTNEPWGDGDPSRKLDVPAFAALNPNLMVPVIEDEDFVLWESNSILRYLAASRERKDLYPVDPRERARVDQWIDWQSSDLNPAWKYAFLSLIRRSPGYDDPQALAANTARWNDFMRVLERQLQTTQAFVSGDHFTLADIPVGLSAHRWFSVPIERPQLEAVSVYYETLSEREGFRLYGRNGTP</sequence>
<dbReference type="SUPFAM" id="SSF47616">
    <property type="entry name" value="GST C-terminal domain-like"/>
    <property type="match status" value="1"/>
</dbReference>
<keyword evidence="2" id="KW-0808">Transferase</keyword>
<comment type="similarity">
    <text evidence="1">Belongs to the GST superfamily.</text>
</comment>
<dbReference type="PANTHER" id="PTHR44051">
    <property type="entry name" value="GLUTATHIONE S-TRANSFERASE-RELATED"/>
    <property type="match status" value="1"/>
</dbReference>
<evidence type="ECO:0000259" key="3">
    <source>
        <dbReference type="PROSITE" id="PS50404"/>
    </source>
</evidence>
<dbReference type="SFLD" id="SFLDS00019">
    <property type="entry name" value="Glutathione_Transferase_(cytos"/>
    <property type="match status" value="1"/>
</dbReference>
<dbReference type="SFLD" id="SFLDG01150">
    <property type="entry name" value="Main.1:_Beta-like"/>
    <property type="match status" value="1"/>
</dbReference>
<feature type="domain" description="GST N-terminal" evidence="3">
    <location>
        <begin position="1"/>
        <end position="83"/>
    </location>
</feature>
<keyword evidence="6" id="KW-1185">Reference proteome</keyword>
<dbReference type="EMBL" id="CP011253">
    <property type="protein sequence ID" value="AKC69515.1"/>
    <property type="molecule type" value="Genomic_DNA"/>
</dbReference>
<dbReference type="InterPro" id="IPR036282">
    <property type="entry name" value="Glutathione-S-Trfase_C_sf"/>
</dbReference>
<dbReference type="AlphaFoldDB" id="A0A0E3YAU5"/>
<dbReference type="InterPro" id="IPR040079">
    <property type="entry name" value="Glutathione_S-Trfase"/>
</dbReference>
<dbReference type="InterPro" id="IPR036249">
    <property type="entry name" value="Thioredoxin-like_sf"/>
</dbReference>
<gene>
    <name evidence="5" type="ORF">MB84_08545</name>
</gene>
<feature type="domain" description="GST C-terminal" evidence="4">
    <location>
        <begin position="88"/>
        <end position="209"/>
    </location>
</feature>
<evidence type="ECO:0000313" key="5">
    <source>
        <dbReference type="EMBL" id="AKC69515.1"/>
    </source>
</evidence>
<dbReference type="OrthoDB" id="5958450at2"/>
<dbReference type="InterPro" id="IPR010987">
    <property type="entry name" value="Glutathione-S-Trfase_C-like"/>
</dbReference>
<proteinExistence type="inferred from homology"/>
<name>A0A0E3YAU5_9BURK</name>
<evidence type="ECO:0000256" key="1">
    <source>
        <dbReference type="ARBA" id="ARBA00007409"/>
    </source>
</evidence>
<dbReference type="PROSITE" id="PS50405">
    <property type="entry name" value="GST_CTER"/>
    <property type="match status" value="1"/>
</dbReference>
<evidence type="ECO:0000259" key="4">
    <source>
        <dbReference type="PROSITE" id="PS50405"/>
    </source>
</evidence>
<organism evidence="5 6">
    <name type="scientific">Pandoraea oxalativorans</name>
    <dbReference type="NCBI Taxonomy" id="573737"/>
    <lineage>
        <taxon>Bacteria</taxon>
        <taxon>Pseudomonadati</taxon>
        <taxon>Pseudomonadota</taxon>
        <taxon>Betaproteobacteria</taxon>
        <taxon>Burkholderiales</taxon>
        <taxon>Burkholderiaceae</taxon>
        <taxon>Pandoraea</taxon>
    </lineage>
</organism>
<dbReference type="Gene3D" id="3.40.30.10">
    <property type="entry name" value="Glutaredoxin"/>
    <property type="match status" value="1"/>
</dbReference>
<dbReference type="InterPro" id="IPR004045">
    <property type="entry name" value="Glutathione_S-Trfase_N"/>
</dbReference>
<accession>A0A0E3YAU5</accession>
<dbReference type="FunFam" id="3.40.30.10:FF:000039">
    <property type="entry name" value="Glutathione S-transferase domain"/>
    <property type="match status" value="1"/>
</dbReference>
<dbReference type="PATRIC" id="fig|573737.6.peg.2560"/>
<protein>
    <submittedName>
        <fullName evidence="5">Glutathione S-transferase</fullName>
    </submittedName>
</protein>
<dbReference type="SFLD" id="SFLDG00358">
    <property type="entry name" value="Main_(cytGST)"/>
    <property type="match status" value="1"/>
</dbReference>
<dbReference type="RefSeq" id="WP_046290830.1">
    <property type="nucleotide sequence ID" value="NZ_CP011253.3"/>
</dbReference>
<evidence type="ECO:0000256" key="2">
    <source>
        <dbReference type="ARBA" id="ARBA00022679"/>
    </source>
</evidence>
<reference evidence="5" key="1">
    <citation type="submission" date="2016-06" db="EMBL/GenBank/DDBJ databases">
        <title>Pandoraea oxalativorans DSM 23570 Genome Sequencing.</title>
        <authorList>
            <person name="Ee R."/>
            <person name="Lim Y.-L."/>
            <person name="Yong D."/>
            <person name="Yin W.-F."/>
            <person name="Chan K.-G."/>
        </authorList>
    </citation>
    <scope>NUCLEOTIDE SEQUENCE</scope>
    <source>
        <strain evidence="5">DSM 23570</strain>
    </source>
</reference>
<dbReference type="Pfam" id="PF13409">
    <property type="entry name" value="GST_N_2"/>
    <property type="match status" value="1"/>
</dbReference>
<dbReference type="SUPFAM" id="SSF52833">
    <property type="entry name" value="Thioredoxin-like"/>
    <property type="match status" value="1"/>
</dbReference>
<evidence type="ECO:0000313" key="6">
    <source>
        <dbReference type="Proteomes" id="UP000035050"/>
    </source>
</evidence>
<dbReference type="PANTHER" id="PTHR44051:SF19">
    <property type="entry name" value="DISULFIDE-BOND OXIDOREDUCTASE YFCG"/>
    <property type="match status" value="1"/>
</dbReference>
<dbReference type="Proteomes" id="UP000035050">
    <property type="component" value="Chromosome"/>
</dbReference>
<dbReference type="HOGENOM" id="CLU_011226_6_2_4"/>